<dbReference type="AlphaFoldDB" id="A0A1T4WGX9"/>
<dbReference type="EMBL" id="FUYH01000001">
    <property type="protein sequence ID" value="SKA76550.1"/>
    <property type="molecule type" value="Genomic_DNA"/>
</dbReference>
<keyword evidence="2" id="KW-1185">Reference proteome</keyword>
<reference evidence="2" key="1">
    <citation type="submission" date="2017-02" db="EMBL/GenBank/DDBJ databases">
        <authorList>
            <person name="Varghese N."/>
            <person name="Submissions S."/>
        </authorList>
    </citation>
    <scope>NUCLEOTIDE SEQUENCE [LARGE SCALE GENOMIC DNA]</scope>
    <source>
        <strain evidence="2">USBA 833</strain>
    </source>
</reference>
<evidence type="ECO:0000313" key="1">
    <source>
        <dbReference type="EMBL" id="SKA76550.1"/>
    </source>
</evidence>
<accession>A0A1T4WGX9</accession>
<dbReference type="Proteomes" id="UP000190105">
    <property type="component" value="Unassembled WGS sequence"/>
</dbReference>
<dbReference type="OrthoDB" id="1951694at2"/>
<dbReference type="RefSeq" id="WP_078695244.1">
    <property type="nucleotide sequence ID" value="NZ_FUYH01000001.1"/>
</dbReference>
<name>A0A1T4WGX9_9CLOT</name>
<sequence>MKKIYIIIVSFVLLASFAAIKSMSEPKTNKVPTIQDAKNKIEDKAAVSDIDNKIRAVYIDGRLPFNISMIKELKVNTIVLSQEGVRMPAAPYKTNYRALKSLEKNTKELEKSEIDYIIDINSGPGFSSDGKISSIFANDTEALYFAKMSCEVIKRHVSNKNFKGIMISLENTNVLEDNYYNTLKYIINKIQNSYPDVNIILNLYPCSFENNFENLSVPELKNVTLNAVIYFKGMSYPMYATGYKASLKINKNVILSNLQILKEFQEKNKTNMMITIKTPWTEKSDIFLQDVYEINKMLSFNLNIGYINSFDDYDFTKNEDVLKVIKRNNK</sequence>
<gene>
    <name evidence="1" type="ORF">SAMN05443428_101214</name>
</gene>
<protein>
    <submittedName>
        <fullName evidence="1">Uncharacterized protein</fullName>
    </submittedName>
</protein>
<organism evidence="1 2">
    <name type="scientific">Caloramator quimbayensis</name>
    <dbReference type="NCBI Taxonomy" id="1147123"/>
    <lineage>
        <taxon>Bacteria</taxon>
        <taxon>Bacillati</taxon>
        <taxon>Bacillota</taxon>
        <taxon>Clostridia</taxon>
        <taxon>Eubacteriales</taxon>
        <taxon>Clostridiaceae</taxon>
        <taxon>Caloramator</taxon>
    </lineage>
</organism>
<evidence type="ECO:0000313" key="2">
    <source>
        <dbReference type="Proteomes" id="UP000190105"/>
    </source>
</evidence>
<proteinExistence type="predicted"/>